<dbReference type="Proteomes" id="UP001056120">
    <property type="component" value="Linkage Group LG05"/>
</dbReference>
<organism evidence="1 2">
    <name type="scientific">Smallanthus sonchifolius</name>
    <dbReference type="NCBI Taxonomy" id="185202"/>
    <lineage>
        <taxon>Eukaryota</taxon>
        <taxon>Viridiplantae</taxon>
        <taxon>Streptophyta</taxon>
        <taxon>Embryophyta</taxon>
        <taxon>Tracheophyta</taxon>
        <taxon>Spermatophyta</taxon>
        <taxon>Magnoliopsida</taxon>
        <taxon>eudicotyledons</taxon>
        <taxon>Gunneridae</taxon>
        <taxon>Pentapetalae</taxon>
        <taxon>asterids</taxon>
        <taxon>campanulids</taxon>
        <taxon>Asterales</taxon>
        <taxon>Asteraceae</taxon>
        <taxon>Asteroideae</taxon>
        <taxon>Heliantheae alliance</taxon>
        <taxon>Millerieae</taxon>
        <taxon>Smallanthus</taxon>
    </lineage>
</organism>
<sequence length="80" mass="8572">MKICLLALLSENTPEASIFGVCKIVLPLSASVLAGTVLQKRKLVLSLLQECNLLRSCGRSVLHKTAKVEFHPLSVVGAKS</sequence>
<reference evidence="1 2" key="2">
    <citation type="journal article" date="2022" name="Mol. Ecol. Resour.">
        <title>The genomes of chicory, endive, great burdock and yacon provide insights into Asteraceae paleo-polyploidization history and plant inulin production.</title>
        <authorList>
            <person name="Fan W."/>
            <person name="Wang S."/>
            <person name="Wang H."/>
            <person name="Wang A."/>
            <person name="Jiang F."/>
            <person name="Liu H."/>
            <person name="Zhao H."/>
            <person name="Xu D."/>
            <person name="Zhang Y."/>
        </authorList>
    </citation>
    <scope>NUCLEOTIDE SEQUENCE [LARGE SCALE GENOMIC DNA]</scope>
    <source>
        <strain evidence="2">cv. Yunnan</strain>
        <tissue evidence="1">Leaves</tissue>
    </source>
</reference>
<accession>A0ACB9J6P2</accession>
<comment type="caution">
    <text evidence="1">The sequence shown here is derived from an EMBL/GenBank/DDBJ whole genome shotgun (WGS) entry which is preliminary data.</text>
</comment>
<proteinExistence type="predicted"/>
<protein>
    <submittedName>
        <fullName evidence="1">Uncharacterized protein</fullName>
    </submittedName>
</protein>
<keyword evidence="2" id="KW-1185">Reference proteome</keyword>
<evidence type="ECO:0000313" key="1">
    <source>
        <dbReference type="EMBL" id="KAI3816022.1"/>
    </source>
</evidence>
<evidence type="ECO:0000313" key="2">
    <source>
        <dbReference type="Proteomes" id="UP001056120"/>
    </source>
</evidence>
<name>A0ACB9J6P2_9ASTR</name>
<reference evidence="2" key="1">
    <citation type="journal article" date="2022" name="Mol. Ecol. Resour.">
        <title>The genomes of chicory, endive, great burdock and yacon provide insights into Asteraceae palaeo-polyploidization history and plant inulin production.</title>
        <authorList>
            <person name="Fan W."/>
            <person name="Wang S."/>
            <person name="Wang H."/>
            <person name="Wang A."/>
            <person name="Jiang F."/>
            <person name="Liu H."/>
            <person name="Zhao H."/>
            <person name="Xu D."/>
            <person name="Zhang Y."/>
        </authorList>
    </citation>
    <scope>NUCLEOTIDE SEQUENCE [LARGE SCALE GENOMIC DNA]</scope>
    <source>
        <strain evidence="2">cv. Yunnan</strain>
    </source>
</reference>
<dbReference type="EMBL" id="CM042022">
    <property type="protein sequence ID" value="KAI3816022.1"/>
    <property type="molecule type" value="Genomic_DNA"/>
</dbReference>
<gene>
    <name evidence="1" type="ORF">L1987_15707</name>
</gene>